<proteinExistence type="predicted"/>
<dbReference type="InterPro" id="IPR016040">
    <property type="entry name" value="NAD(P)-bd_dom"/>
</dbReference>
<dbReference type="PANTHER" id="PTHR10366:SF831">
    <property type="entry name" value="NAD-DEPENDENT EPIMERASE_DEHYDRATASE DOMAIN-CONTAINING PROTEIN"/>
    <property type="match status" value="1"/>
</dbReference>
<dbReference type="SUPFAM" id="SSF51735">
    <property type="entry name" value="NAD(P)-binding Rossmann-fold domains"/>
    <property type="match status" value="1"/>
</dbReference>
<organism evidence="3">
    <name type="scientific">Spirodela intermedia</name>
    <name type="common">Intermediate duckweed</name>
    <dbReference type="NCBI Taxonomy" id="51605"/>
    <lineage>
        <taxon>Eukaryota</taxon>
        <taxon>Viridiplantae</taxon>
        <taxon>Streptophyta</taxon>
        <taxon>Embryophyta</taxon>
        <taxon>Tracheophyta</taxon>
        <taxon>Spermatophyta</taxon>
        <taxon>Magnoliopsida</taxon>
        <taxon>Liliopsida</taxon>
        <taxon>Araceae</taxon>
        <taxon>Lemnoideae</taxon>
        <taxon>Spirodela</taxon>
    </lineage>
</organism>
<reference evidence="3 4" key="1">
    <citation type="submission" date="2019-12" db="EMBL/GenBank/DDBJ databases">
        <authorList>
            <person name="Scholz U."/>
            <person name="Mascher M."/>
            <person name="Fiebig A."/>
        </authorList>
    </citation>
    <scope>NUCLEOTIDE SEQUENCE</scope>
</reference>
<dbReference type="Pfam" id="PF16363">
    <property type="entry name" value="GDP_Man_Dehyd"/>
    <property type="match status" value="1"/>
</dbReference>
<dbReference type="AlphaFoldDB" id="A0A7I8IV24"/>
<dbReference type="Proteomes" id="UP001189122">
    <property type="component" value="Unassembled WGS sequence"/>
</dbReference>
<dbReference type="PANTHER" id="PTHR10366">
    <property type="entry name" value="NAD DEPENDENT EPIMERASE/DEHYDRATASE"/>
    <property type="match status" value="1"/>
</dbReference>
<evidence type="ECO:0000259" key="2">
    <source>
        <dbReference type="Pfam" id="PF16363"/>
    </source>
</evidence>
<evidence type="ECO:0000313" key="3">
    <source>
        <dbReference type="EMBL" id="CAA2621946.1"/>
    </source>
</evidence>
<evidence type="ECO:0000256" key="1">
    <source>
        <dbReference type="ARBA" id="ARBA00023002"/>
    </source>
</evidence>
<dbReference type="GO" id="GO:0016616">
    <property type="term" value="F:oxidoreductase activity, acting on the CH-OH group of donors, NAD or NADP as acceptor"/>
    <property type="evidence" value="ECO:0007669"/>
    <property type="project" value="TreeGrafter"/>
</dbReference>
<dbReference type="InterPro" id="IPR036291">
    <property type="entry name" value="NAD(P)-bd_dom_sf"/>
</dbReference>
<dbReference type="Gene3D" id="3.40.50.720">
    <property type="entry name" value="NAD(P)-binding Rossmann-like Domain"/>
    <property type="match status" value="1"/>
</dbReference>
<feature type="domain" description="NAD(P)-binding" evidence="2">
    <location>
        <begin position="9"/>
        <end position="83"/>
    </location>
</feature>
<keyword evidence="1" id="KW-0560">Oxidoreductase</keyword>
<evidence type="ECO:0000313" key="4">
    <source>
        <dbReference type="Proteomes" id="UP001189122"/>
    </source>
</evidence>
<keyword evidence="4" id="KW-1185">Reference proteome</keyword>
<protein>
    <recommendedName>
        <fullName evidence="2">NAD(P)-binding domain-containing protein</fullName>
    </recommendedName>
</protein>
<dbReference type="InterPro" id="IPR050425">
    <property type="entry name" value="NAD(P)_dehydrat-like"/>
</dbReference>
<dbReference type="EMBL" id="CACRZD030000006">
    <property type="protein sequence ID" value="CAA6661619.1"/>
    <property type="molecule type" value="Genomic_DNA"/>
</dbReference>
<dbReference type="EMBL" id="LR743593">
    <property type="protein sequence ID" value="CAA2621946.1"/>
    <property type="molecule type" value="Genomic_DNA"/>
</dbReference>
<gene>
    <name evidence="3" type="ORF">SI7747_06008014</name>
</gene>
<accession>A0A7I8IV24</accession>
<sequence length="102" mass="11041">MAGERRVCVTGTGGFAGSWLAKLLLSKGFVVHGTVRDPSDAKNDHLNRLENAENLKLFKADLLDYDSLSSAIAGCEGVFHTACLIPSAKVLKPEGTLLRRYH</sequence>
<name>A0A7I8IV24_SPIIN</name>